<protein>
    <recommendedName>
        <fullName evidence="2">Uncharacterized protein YyaB-like PH domain-containing protein</fullName>
    </recommendedName>
</protein>
<reference evidence="3 4" key="1">
    <citation type="submission" date="2018-08" db="EMBL/GenBank/DDBJ databases">
        <title>Muricauda nanhaiensis sp. nov., isolated from seawater of the South China Sea.</title>
        <authorList>
            <person name="Dang Y."/>
        </authorList>
    </citation>
    <scope>NUCLEOTIDE SEQUENCE [LARGE SCALE GENOMIC DNA]</scope>
    <source>
        <strain evidence="3 4">SM1704</strain>
    </source>
</reference>
<keyword evidence="1" id="KW-0812">Transmembrane</keyword>
<dbReference type="AlphaFoldDB" id="A0A371JTB3"/>
<proteinExistence type="predicted"/>
<keyword evidence="1" id="KW-0472">Membrane</keyword>
<dbReference type="Proteomes" id="UP000261828">
    <property type="component" value="Unassembled WGS sequence"/>
</dbReference>
<feature type="transmembrane region" description="Helical" evidence="1">
    <location>
        <begin position="38"/>
        <end position="55"/>
    </location>
</feature>
<keyword evidence="4" id="KW-1185">Reference proteome</keyword>
<gene>
    <name evidence="3" type="ORF">DX873_02220</name>
</gene>
<name>A0A371JTB3_9FLAO</name>
<dbReference type="InterPro" id="IPR009589">
    <property type="entry name" value="PH_YyaB-like"/>
</dbReference>
<dbReference type="EMBL" id="QTJX01000001">
    <property type="protein sequence ID" value="RDY61016.1"/>
    <property type="molecule type" value="Genomic_DNA"/>
</dbReference>
<evidence type="ECO:0000313" key="3">
    <source>
        <dbReference type="EMBL" id="RDY61016.1"/>
    </source>
</evidence>
<dbReference type="OrthoDB" id="1261156at2"/>
<feature type="domain" description="Uncharacterized protein YyaB-like PH" evidence="2">
    <location>
        <begin position="58"/>
        <end position="131"/>
    </location>
</feature>
<dbReference type="RefSeq" id="WP_116182897.1">
    <property type="nucleotide sequence ID" value="NZ_QTJX01000001.1"/>
</dbReference>
<dbReference type="Pfam" id="PF06713">
    <property type="entry name" value="bPH_4"/>
    <property type="match status" value="1"/>
</dbReference>
<comment type="caution">
    <text evidence="3">The sequence shown here is derived from an EMBL/GenBank/DDBJ whole genome shotgun (WGS) entry which is preliminary data.</text>
</comment>
<dbReference type="GO" id="GO:0030153">
    <property type="term" value="P:bacteriocin immunity"/>
    <property type="evidence" value="ECO:0007669"/>
    <property type="project" value="InterPro"/>
</dbReference>
<feature type="transmembrane region" description="Helical" evidence="1">
    <location>
        <begin position="12"/>
        <end position="32"/>
    </location>
</feature>
<evidence type="ECO:0000313" key="4">
    <source>
        <dbReference type="Proteomes" id="UP000261828"/>
    </source>
</evidence>
<keyword evidence="1" id="KW-1133">Transmembrane helix</keyword>
<sequence>MISGYKKYRSKVGLGLLGILSLGFGVGLYYMIVDWNSIGALIHLVTFALVYYLFFSISYEIKGDDLLVNYAAFYQKKIKIPSICRIKETRNPLGSPAASLDRLEIQYGSNGFILVSPKEKMAFIDHLKSLNPEIQVEFRKKKE</sequence>
<accession>A0A371JTB3</accession>
<organism evidence="3 4">
    <name type="scientific">Flagellimonas nanhaiensis</name>
    <dbReference type="NCBI Taxonomy" id="2292706"/>
    <lineage>
        <taxon>Bacteria</taxon>
        <taxon>Pseudomonadati</taxon>
        <taxon>Bacteroidota</taxon>
        <taxon>Flavobacteriia</taxon>
        <taxon>Flavobacteriales</taxon>
        <taxon>Flavobacteriaceae</taxon>
        <taxon>Flagellimonas</taxon>
    </lineage>
</organism>
<evidence type="ECO:0000259" key="2">
    <source>
        <dbReference type="Pfam" id="PF06713"/>
    </source>
</evidence>
<evidence type="ECO:0000256" key="1">
    <source>
        <dbReference type="SAM" id="Phobius"/>
    </source>
</evidence>